<sequence length="281" mass="30637">MNKIMSNKTAQQDVATVGSQQKPVAPGAGNQPLVRINNLHKSYSPTVQVLKGLNLDMAAGERLVVIGPSGGGKSTLLRVMMGLEEVNSGSVNFAGQSYIRADESKGKTAINLDVRQQIGMVFQHYTLFPHLTILQNLTLAPRKVRGESKSSAEERGMALLSRFGLGAKANAYPNQLSGGQKQRVAIARALMLDPKLMLFDEVTSALDPELVAEVEQVILQLAEQGMPMMIVTHDMWFAKNIASRVVFCAGGVVVEEGTPDEIFNAPKHERTQEFLNRVFHI</sequence>
<dbReference type="PANTHER" id="PTHR43166">
    <property type="entry name" value="AMINO ACID IMPORT ATP-BINDING PROTEIN"/>
    <property type="match status" value="1"/>
</dbReference>
<dbReference type="InterPro" id="IPR017871">
    <property type="entry name" value="ABC_transporter-like_CS"/>
</dbReference>
<evidence type="ECO:0000313" key="11">
    <source>
        <dbReference type="EMBL" id="MFC3533209.1"/>
    </source>
</evidence>
<keyword evidence="4" id="KW-1003">Cell membrane</keyword>
<evidence type="ECO:0000256" key="6">
    <source>
        <dbReference type="ARBA" id="ARBA00022840"/>
    </source>
</evidence>
<evidence type="ECO:0000256" key="8">
    <source>
        <dbReference type="ARBA" id="ARBA00023136"/>
    </source>
</evidence>
<dbReference type="EMBL" id="JBHRXN010000031">
    <property type="protein sequence ID" value="MFC3533209.1"/>
    <property type="molecule type" value="Genomic_DNA"/>
</dbReference>
<keyword evidence="5" id="KW-0547">Nucleotide-binding</keyword>
<dbReference type="PROSITE" id="PS00211">
    <property type="entry name" value="ABC_TRANSPORTER_1"/>
    <property type="match status" value="1"/>
</dbReference>
<feature type="domain" description="ABC transporter" evidence="10">
    <location>
        <begin position="34"/>
        <end position="275"/>
    </location>
</feature>
<dbReference type="SUPFAM" id="SSF52540">
    <property type="entry name" value="P-loop containing nucleoside triphosphate hydrolases"/>
    <property type="match status" value="1"/>
</dbReference>
<evidence type="ECO:0000256" key="2">
    <source>
        <dbReference type="ARBA" id="ARBA00005417"/>
    </source>
</evidence>
<dbReference type="PROSITE" id="PS50893">
    <property type="entry name" value="ABC_TRANSPORTER_2"/>
    <property type="match status" value="1"/>
</dbReference>
<keyword evidence="3" id="KW-0813">Transport</keyword>
<protein>
    <submittedName>
        <fullName evidence="11">Amino acid ABC transporter ATP-binding protein</fullName>
    </submittedName>
</protein>
<dbReference type="InterPro" id="IPR050086">
    <property type="entry name" value="MetN_ABC_transporter-like"/>
</dbReference>
<evidence type="ECO:0000256" key="9">
    <source>
        <dbReference type="SAM" id="MobiDB-lite"/>
    </source>
</evidence>
<organism evidence="11 12">
    <name type="scientific">Vogesella facilis</name>
    <dbReference type="NCBI Taxonomy" id="1655232"/>
    <lineage>
        <taxon>Bacteria</taxon>
        <taxon>Pseudomonadati</taxon>
        <taxon>Pseudomonadota</taxon>
        <taxon>Betaproteobacteria</taxon>
        <taxon>Neisseriales</taxon>
        <taxon>Chromobacteriaceae</taxon>
        <taxon>Vogesella</taxon>
    </lineage>
</organism>
<dbReference type="InterPro" id="IPR003593">
    <property type="entry name" value="AAA+_ATPase"/>
</dbReference>
<dbReference type="Pfam" id="PF00005">
    <property type="entry name" value="ABC_tran"/>
    <property type="match status" value="1"/>
</dbReference>
<feature type="region of interest" description="Disordered" evidence="9">
    <location>
        <begin position="1"/>
        <end position="28"/>
    </location>
</feature>
<comment type="similarity">
    <text evidence="2">Belongs to the ABC transporter superfamily.</text>
</comment>
<name>A0ABV7RG16_9NEIS</name>
<keyword evidence="8" id="KW-0472">Membrane</keyword>
<evidence type="ECO:0000313" key="12">
    <source>
        <dbReference type="Proteomes" id="UP001595741"/>
    </source>
</evidence>
<dbReference type="InterPro" id="IPR027417">
    <property type="entry name" value="P-loop_NTPase"/>
</dbReference>
<comment type="subcellular location">
    <subcellularLocation>
        <location evidence="1">Cell membrane</location>
        <topology evidence="1">Peripheral membrane protein</topology>
    </subcellularLocation>
</comment>
<evidence type="ECO:0000256" key="3">
    <source>
        <dbReference type="ARBA" id="ARBA00022448"/>
    </source>
</evidence>
<feature type="compositionally biased region" description="Polar residues" evidence="9">
    <location>
        <begin position="1"/>
        <end position="22"/>
    </location>
</feature>
<accession>A0ABV7RG16</accession>
<evidence type="ECO:0000256" key="4">
    <source>
        <dbReference type="ARBA" id="ARBA00022475"/>
    </source>
</evidence>
<gene>
    <name evidence="11" type="ORF">ACFOLG_13575</name>
</gene>
<comment type="caution">
    <text evidence="11">The sequence shown here is derived from an EMBL/GenBank/DDBJ whole genome shotgun (WGS) entry which is preliminary data.</text>
</comment>
<evidence type="ECO:0000256" key="7">
    <source>
        <dbReference type="ARBA" id="ARBA00022970"/>
    </source>
</evidence>
<dbReference type="RefSeq" id="WP_386092730.1">
    <property type="nucleotide sequence ID" value="NZ_JBHRXN010000031.1"/>
</dbReference>
<dbReference type="GO" id="GO:0005524">
    <property type="term" value="F:ATP binding"/>
    <property type="evidence" value="ECO:0007669"/>
    <property type="project" value="UniProtKB-KW"/>
</dbReference>
<dbReference type="Gene3D" id="3.40.50.300">
    <property type="entry name" value="P-loop containing nucleotide triphosphate hydrolases"/>
    <property type="match status" value="1"/>
</dbReference>
<keyword evidence="12" id="KW-1185">Reference proteome</keyword>
<keyword evidence="7" id="KW-0029">Amino-acid transport</keyword>
<evidence type="ECO:0000256" key="5">
    <source>
        <dbReference type="ARBA" id="ARBA00022741"/>
    </source>
</evidence>
<dbReference type="InterPro" id="IPR030679">
    <property type="entry name" value="ABC_ATPase_HisP-typ"/>
</dbReference>
<dbReference type="InterPro" id="IPR003439">
    <property type="entry name" value="ABC_transporter-like_ATP-bd"/>
</dbReference>
<dbReference type="PIRSF" id="PIRSF039085">
    <property type="entry name" value="ABC_ATPase_HisP"/>
    <property type="match status" value="1"/>
</dbReference>
<keyword evidence="6 11" id="KW-0067">ATP-binding</keyword>
<evidence type="ECO:0000256" key="1">
    <source>
        <dbReference type="ARBA" id="ARBA00004202"/>
    </source>
</evidence>
<reference evidence="12" key="1">
    <citation type="journal article" date="2019" name="Int. J. Syst. Evol. Microbiol.">
        <title>The Global Catalogue of Microorganisms (GCM) 10K type strain sequencing project: providing services to taxonomists for standard genome sequencing and annotation.</title>
        <authorList>
            <consortium name="The Broad Institute Genomics Platform"/>
            <consortium name="The Broad Institute Genome Sequencing Center for Infectious Disease"/>
            <person name="Wu L."/>
            <person name="Ma J."/>
        </authorList>
    </citation>
    <scope>NUCLEOTIDE SEQUENCE [LARGE SCALE GENOMIC DNA]</scope>
    <source>
        <strain evidence="12">KCTC 42742</strain>
    </source>
</reference>
<proteinExistence type="inferred from homology"/>
<evidence type="ECO:0000259" key="10">
    <source>
        <dbReference type="PROSITE" id="PS50893"/>
    </source>
</evidence>
<dbReference type="PANTHER" id="PTHR43166:SF9">
    <property type="entry name" value="GLUTAMATE_ASPARTATE IMPORT ATP-BINDING PROTEIN GLTL"/>
    <property type="match status" value="1"/>
</dbReference>
<dbReference type="Proteomes" id="UP001595741">
    <property type="component" value="Unassembled WGS sequence"/>
</dbReference>
<dbReference type="SMART" id="SM00382">
    <property type="entry name" value="AAA"/>
    <property type="match status" value="1"/>
</dbReference>